<dbReference type="SUPFAM" id="SSF69318">
    <property type="entry name" value="Integrin alpha N-terminal domain"/>
    <property type="match status" value="1"/>
</dbReference>
<comment type="caution">
    <text evidence="8">The sequence shown here is derived from an EMBL/GenBank/DDBJ whole genome shotgun (WGS) entry which is preliminary data.</text>
</comment>
<keyword evidence="3" id="KW-0677">Repeat</keyword>
<dbReference type="InterPro" id="IPR022385">
    <property type="entry name" value="Rhs_assc_core"/>
</dbReference>
<dbReference type="InterPro" id="IPR050708">
    <property type="entry name" value="T6SS_VgrG/RHS"/>
</dbReference>
<dbReference type="Pfam" id="PF03534">
    <property type="entry name" value="SpvB"/>
    <property type="match status" value="1"/>
</dbReference>
<organism evidence="8 9">
    <name type="scientific">Nonomuraea zeae</name>
    <dbReference type="NCBI Taxonomy" id="1642303"/>
    <lineage>
        <taxon>Bacteria</taxon>
        <taxon>Bacillati</taxon>
        <taxon>Actinomycetota</taxon>
        <taxon>Actinomycetes</taxon>
        <taxon>Streptosporangiales</taxon>
        <taxon>Streptosporangiaceae</taxon>
        <taxon>Nonomuraea</taxon>
    </lineage>
</organism>
<dbReference type="RefSeq" id="WP_138695283.1">
    <property type="nucleotide sequence ID" value="NZ_JBHSAZ010000114.1"/>
</dbReference>
<dbReference type="NCBIfam" id="TIGR03696">
    <property type="entry name" value="Rhs_assc_core"/>
    <property type="match status" value="1"/>
</dbReference>
<dbReference type="Pfam" id="PF25023">
    <property type="entry name" value="TEN_YD-shell"/>
    <property type="match status" value="2"/>
</dbReference>
<dbReference type="OrthoDB" id="9765204at2"/>
<dbReference type="GO" id="GO:0005576">
    <property type="term" value="C:extracellular region"/>
    <property type="evidence" value="ECO:0007669"/>
    <property type="project" value="UniProtKB-SubCell"/>
</dbReference>
<reference evidence="8 9" key="1">
    <citation type="submission" date="2019-05" db="EMBL/GenBank/DDBJ databases">
        <title>Draft genome sequence of Nonomuraea zeae DSM 100528.</title>
        <authorList>
            <person name="Saricaoglu S."/>
            <person name="Isik K."/>
        </authorList>
    </citation>
    <scope>NUCLEOTIDE SEQUENCE [LARGE SCALE GENOMIC DNA]</scope>
    <source>
        <strain evidence="8 9">DSM 100528</strain>
    </source>
</reference>
<dbReference type="Pfam" id="PF12256">
    <property type="entry name" value="TcdB_toxin_midN"/>
    <property type="match status" value="1"/>
</dbReference>
<evidence type="ECO:0000256" key="4">
    <source>
        <dbReference type="ARBA" id="ARBA00023026"/>
    </source>
</evidence>
<sequence length="2892" mass="306909">MAGACLQGGPSSAASVESSLAGAGAGAGTCAPAGGGAAPGAAARQAAASAFRTAAGPDAAVSVDHDGARLQIGKGALRDRTDIGVTPLSEAELPALGAGMDNVTMGPRRGYRFTPTPFTFDQQITVELPYDPAALTATGMTPSDVRTYYFDVPGGCWRALERVTVDELRQVVVSRTGHFTDMVNAVVTAPEGPEQVSFDPTQIKGMQAANPATGVNQIAPPVAESTGDARLSYPLELPQGRAGLQPSLAVAYSSAMANGWLGAGWDLTVPMISVDTRWGVPRYAAATETETYVVAGEQLTPVAHTGAARERVADRVFRSRVESSFAKIVRKGGSPKTYTWEVTDKSGTRSTYGGAGAVLADDEGNVFTWALREVRDSHGNTVRYRYTLQEDTGVAGGGVAGRNIYPEKITYTGRGETDGPYSVTFTRDRQLSEPRRTDVTIDARGGFKRVLADLLRKVEVKFGDQLVRRYELGYKEGAFHKTLLTSIVQYDARGERFAGHEFGYFDDIRDAAGAYDAFARVPWSSPADGLGNSVVNGVRPGAGDASALGGNLSRDTGGHLYVGVGTRRSKSGSIGVKAGYSSGTDEGLLALVDVDGDTLPDKVFKTGGGIAYRKNLAGPGGRQGFAEQAVPLRGLPGVLGESSSTRTAGIEGYLGGVAAQLDYIDAFTTTSRYFSDVNADGITDLVDGGNVRFGRVGADGVPVYGSAAETPVPIGTSTVDPDGILADYQADRERREESFPLVDSVRRWVAPFAGTVGVTGPVTLLPEQDDQGGTPDGVRVAIQHEGQELWSARIAAGDHGEHAPEGVQAIQVERGDRLYFRVGSVHDGSADQVSWDPVITYAELPDVPDANGLPQHRYTASSDFTLAGRATTVTAPLDGTLHLSGALTKKAATSDDITAVVTRGDEVVVERRIPAAQTGAVDVSADVPVTKDQELSWRIRVDSPVDLAQISWAPRARYTSAESELAFEPAYDVDTYSVNDATGPVRPYIVEGGGTLAVTPSLTAGGGTGTVVFTVKKAGALLAKKAIAVTDGQVPADTQVQVEAADGDRLHFDFSVADPAFAEQVTAHQVTVGGVETPSTLHRAVVEGVFPRPYRGWSVIGYNGNKDRATQPIKQSDLDVGDDFADQLPESVDPQRDRAAFEADPRIKPPNLIVFGPQPEQGRWGAGEFSWIAAGSVASSRLGGPSIGLPAATDLEDVRAVPRISRSQQVSLTGGVGGGVGSAGGSIAGGTSTGELDYLDMNGDGFPDVVGAEGIQYTDPSGVLGTTHGSLPGDSVRSARNVVGNARAGSAARTIATGRGQAAPTGWGSASTAEAGNDMPPLGIGGELGGGTSDAESDLLDINGDGLPDRVYEDGRAALNLGYRFAAPEPWPGGKLSAGTSENSGLNIGFATDFYGFGGGGAFGAGASAVKESLADVNGDGLADRVFAGSPIKVALNTGAGFAAPVEFGGSLSGLNADASAKVDAAAYFRISHCFIAVCVVINPGGHTGTGTGRAEQALRDLDGDGFPDHLASTKDSELTVAANRTGRTNLLRSVQRPLGSTIELDYRRDGNTYGLPESRWVLASATTRDGQAGDGADAQSSSFTYTGGVYDRLNREFLGYTTVVASDLAENGTVYRSTVREHETGSYYTRGLVKRERVTAGSGAIFTETAHRYELWDVEAERVVDGASTSASVFPRLVRTDRAWYEGGGTPGKTTYAEMSYDAFGNVVRSVDHADVGSADDVVTTISYVSCPGAYLVGIASKVQVEGGGALMRSRESEVDCVTGATTRHLAKATDGTTAVTDIAYYDTGMVKQITGPANHRSQRYRLTYTYDTATGSYVTSTTDSFGLRSSAVHDLRFGQTTSSTDVNGQVIRYTHDAAGRIASVTGPHESGEQKTITLEYHSDAAVPYAVTRHLDRAANGQVKPDTIDTITFTDGLGRVIQTKKDATVAGAAVMTVSGRSVFDAFGRVVRRHYPITEAKGAANTVLNPAFDPVRPTAVSYDVLNRTTSTTLPDQTRITNSYGFAPDRAGVPRFESVTTDAKGNARATYADVRNLATSVQEQGGIWTVYAYDPLGQLVRVTDAKNNSTLATYDLLGRRTSATIPDGGTTRWAYDLAGNVIKKTNRAEVKYTYDFDRLTSVDYPVFTGNDVSYTYGGSGAAANGAGRIVKIEDGAGETVRKYGPLGEVVEETRTLPGSGSHEKSFTTGYRYDAWGRVLRLTYPDGEVLSYGYNSGGLPDSATGLKNGQSYPYLKRLDYDKFDQRVLLVAGNGTETRYTYDDEDRRLSRLQATLPTGYAFQNLAYDYDEVGNLTSARNETQPPGPLDQSRLGGPSTQSFTYDNLYRLTSAHGEYAVSANKTDSYLLSMSYDTLHNLTAKSQRHVITIGDAGHEQVQGRTTYSQTYDFTSRPHAPETIGADRLRYDADGNLVDRVTETSGGPRRQQIWDEDNRLACVHDNAKNETLPQTPASCDQPGKPPSVRFRYDDQGGRSVKDGAQTVLYPNQNYTARNQTEFKHVFVGTTRLVTKTAKSGNSYEKDQFYYHGDRLGSTGFGTDAAGKLAEHVNYFPTGETWVDERPGEKNPYLFSGKEFDEETGYYNYGARHYDPRSSLWQSADPADYLSEGDQEPKNLSAYSYAHNNPTGLADPDGRQAVDTRRLMGLASAHGITRDARAVMGRYFEDAVIRSMNRMNALGTVKNTEYFLSPQRAAATGGTFTRVVPDIVGGLLVGKIGPGGVPIPTDFILRYVFYEVKAVSRPIGLDYSDHQIRGLIDAAAIRGQEESFRTGYAPYVVLVSTSNTSFSTRTRSWLDGFITPRQTPAEYADQRGVALWHAVVYEVGGDRNNPEILVGPMTPVNTVAQNLIRAAGAQTVVPLGGPVPFFTQAPGGGIGPAPPITSGDPDPTIVDDPSAVP</sequence>
<feature type="domain" description="Teneurin-like YD-shell" evidence="7">
    <location>
        <begin position="2516"/>
        <end position="2621"/>
    </location>
</feature>
<protein>
    <submittedName>
        <fullName evidence="8">Sugar-binding protein</fullName>
    </submittedName>
</protein>
<evidence type="ECO:0000256" key="1">
    <source>
        <dbReference type="ARBA" id="ARBA00004613"/>
    </source>
</evidence>
<dbReference type="InterPro" id="IPR028994">
    <property type="entry name" value="Integrin_alpha_N"/>
</dbReference>
<dbReference type="GO" id="GO:0005737">
    <property type="term" value="C:cytoplasm"/>
    <property type="evidence" value="ECO:0007669"/>
    <property type="project" value="InterPro"/>
</dbReference>
<evidence type="ECO:0000256" key="2">
    <source>
        <dbReference type="ARBA" id="ARBA00022525"/>
    </source>
</evidence>
<dbReference type="Gene3D" id="2.180.10.10">
    <property type="entry name" value="RHS repeat-associated core"/>
    <property type="match status" value="1"/>
</dbReference>
<dbReference type="InterPro" id="IPR003284">
    <property type="entry name" value="Sal_SpvB"/>
</dbReference>
<feature type="region of interest" description="Disordered" evidence="5">
    <location>
        <begin position="2293"/>
        <end position="2313"/>
    </location>
</feature>
<evidence type="ECO:0000256" key="5">
    <source>
        <dbReference type="SAM" id="MobiDB-lite"/>
    </source>
</evidence>
<accession>A0A5S4G1I3</accession>
<dbReference type="InterPro" id="IPR056823">
    <property type="entry name" value="TEN-like_YD-shell"/>
</dbReference>
<dbReference type="PANTHER" id="PTHR32305">
    <property type="match status" value="1"/>
</dbReference>
<dbReference type="NCBIfam" id="TIGR01643">
    <property type="entry name" value="YD_repeat_2x"/>
    <property type="match status" value="2"/>
</dbReference>
<name>A0A5S4G1I3_9ACTN</name>
<dbReference type="PANTHER" id="PTHR32305:SF15">
    <property type="entry name" value="PROTEIN RHSA-RELATED"/>
    <property type="match status" value="1"/>
</dbReference>
<dbReference type="InterPro" id="IPR006530">
    <property type="entry name" value="YD"/>
</dbReference>
<feature type="domain" description="Teneurin-like YD-shell" evidence="7">
    <location>
        <begin position="1770"/>
        <end position="2416"/>
    </location>
</feature>
<keyword evidence="2" id="KW-0964">Secreted</keyword>
<dbReference type="Proteomes" id="UP000306628">
    <property type="component" value="Unassembled WGS sequence"/>
</dbReference>
<evidence type="ECO:0000313" key="8">
    <source>
        <dbReference type="EMBL" id="TMR26809.1"/>
    </source>
</evidence>
<keyword evidence="4" id="KW-0843">Virulence</keyword>
<gene>
    <name evidence="8" type="ORF">ETD85_41305</name>
</gene>
<evidence type="ECO:0000259" key="7">
    <source>
        <dbReference type="Pfam" id="PF25023"/>
    </source>
</evidence>
<evidence type="ECO:0000313" key="9">
    <source>
        <dbReference type="Proteomes" id="UP000306628"/>
    </source>
</evidence>
<comment type="subcellular location">
    <subcellularLocation>
        <location evidence="1">Secreted</location>
    </subcellularLocation>
</comment>
<keyword evidence="9" id="KW-1185">Reference proteome</keyword>
<feature type="domain" description="Insecticide toxin TcdB middle/N-terminal" evidence="6">
    <location>
        <begin position="1498"/>
        <end position="1609"/>
    </location>
</feature>
<feature type="region of interest" description="Disordered" evidence="5">
    <location>
        <begin position="2865"/>
        <end position="2892"/>
    </location>
</feature>
<dbReference type="InterPro" id="IPR022045">
    <property type="entry name" value="TcdB_toxin_mid/N"/>
</dbReference>
<dbReference type="EMBL" id="VCKX01000186">
    <property type="protein sequence ID" value="TMR26809.1"/>
    <property type="molecule type" value="Genomic_DNA"/>
</dbReference>
<proteinExistence type="predicted"/>
<evidence type="ECO:0000256" key="3">
    <source>
        <dbReference type="ARBA" id="ARBA00022737"/>
    </source>
</evidence>
<evidence type="ECO:0000259" key="6">
    <source>
        <dbReference type="Pfam" id="PF12256"/>
    </source>
</evidence>